<proteinExistence type="predicted"/>
<dbReference type="EMBL" id="LXEU01000050">
    <property type="protein sequence ID" value="OAT52293.1"/>
    <property type="molecule type" value="Genomic_DNA"/>
</dbReference>
<gene>
    <name evidence="1" type="ORF">M989_02598</name>
</gene>
<sequence>MLSDAEKRTLQNGIETSVLNWPWAMAQYAGSADEGILDITLKVSDHAEPDGLHAVIICRFDPRRDEFAICMLENLINDQTTVLTGNVLTIALVYATTFCDMREIEDVGIQDPSDEAKPRYRSYGFAEDFTRLNRMSSTVVDVKQRIKSKIQAMENTFDE</sequence>
<dbReference type="PATRIC" id="fig|1354264.4.peg.2704"/>
<keyword evidence="2" id="KW-1185">Reference proteome</keyword>
<dbReference type="Proteomes" id="UP000078386">
    <property type="component" value="Unassembled WGS sequence"/>
</dbReference>
<comment type="caution">
    <text evidence="1">The sequence shown here is derived from an EMBL/GenBank/DDBJ whole genome shotgun (WGS) entry which is preliminary data.</text>
</comment>
<evidence type="ECO:0000313" key="2">
    <source>
        <dbReference type="Proteomes" id="UP000078386"/>
    </source>
</evidence>
<accession>A0A1B7JWJ8</accession>
<protein>
    <submittedName>
        <fullName evidence="1">Uncharacterized protein</fullName>
    </submittedName>
</protein>
<evidence type="ECO:0000313" key="1">
    <source>
        <dbReference type="EMBL" id="OAT52293.1"/>
    </source>
</evidence>
<reference evidence="1 2" key="1">
    <citation type="submission" date="2016-04" db="EMBL/GenBank/DDBJ databases">
        <title>ATOL: Assembling a taxonomically balanced genome-scale reconstruction of the evolutionary history of the Enterobacteriaceae.</title>
        <authorList>
            <person name="Plunkett G.III."/>
            <person name="Neeno-Eckwall E.C."/>
            <person name="Glasner J.D."/>
            <person name="Perna N.T."/>
        </authorList>
    </citation>
    <scope>NUCLEOTIDE SEQUENCE [LARGE SCALE GENOMIC DNA]</scope>
    <source>
        <strain evidence="1 2">ATCC 51603</strain>
    </source>
</reference>
<name>A0A1B7JWJ8_9ENTR</name>
<dbReference type="AlphaFoldDB" id="A0A1B7JWJ8"/>
<organism evidence="1 2">
    <name type="scientific">Kluyvera georgiana ATCC 51603</name>
    <dbReference type="NCBI Taxonomy" id="1354264"/>
    <lineage>
        <taxon>Bacteria</taxon>
        <taxon>Pseudomonadati</taxon>
        <taxon>Pseudomonadota</taxon>
        <taxon>Gammaproteobacteria</taxon>
        <taxon>Enterobacterales</taxon>
        <taxon>Enterobacteriaceae</taxon>
        <taxon>Kluyvera</taxon>
    </lineage>
</organism>